<name>A0A0F9TUJ8_9ZZZZ</name>
<keyword evidence="1" id="KW-0812">Transmembrane</keyword>
<comment type="caution">
    <text evidence="2">The sequence shown here is derived from an EMBL/GenBank/DDBJ whole genome shotgun (WGS) entry which is preliminary data.</text>
</comment>
<proteinExistence type="predicted"/>
<feature type="transmembrane region" description="Helical" evidence="1">
    <location>
        <begin position="164"/>
        <end position="185"/>
    </location>
</feature>
<protein>
    <submittedName>
        <fullName evidence="2">Uncharacterized protein</fullName>
    </submittedName>
</protein>
<evidence type="ECO:0000256" key="1">
    <source>
        <dbReference type="SAM" id="Phobius"/>
    </source>
</evidence>
<keyword evidence="1" id="KW-0472">Membrane</keyword>
<organism evidence="2">
    <name type="scientific">marine sediment metagenome</name>
    <dbReference type="NCBI Taxonomy" id="412755"/>
    <lineage>
        <taxon>unclassified sequences</taxon>
        <taxon>metagenomes</taxon>
        <taxon>ecological metagenomes</taxon>
    </lineage>
</organism>
<reference evidence="2" key="1">
    <citation type="journal article" date="2015" name="Nature">
        <title>Complex archaea that bridge the gap between prokaryotes and eukaryotes.</title>
        <authorList>
            <person name="Spang A."/>
            <person name="Saw J.H."/>
            <person name="Jorgensen S.L."/>
            <person name="Zaremba-Niedzwiedzka K."/>
            <person name="Martijn J."/>
            <person name="Lind A.E."/>
            <person name="van Eijk R."/>
            <person name="Schleper C."/>
            <person name="Guy L."/>
            <person name="Ettema T.J."/>
        </authorList>
    </citation>
    <scope>NUCLEOTIDE SEQUENCE</scope>
</reference>
<gene>
    <name evidence="2" type="ORF">LCGC14_0302610</name>
</gene>
<dbReference type="EMBL" id="LAZR01000191">
    <property type="protein sequence ID" value="KKN83009.1"/>
    <property type="molecule type" value="Genomic_DNA"/>
</dbReference>
<keyword evidence="1" id="KW-1133">Transmembrane helix</keyword>
<accession>A0A0F9TUJ8</accession>
<evidence type="ECO:0000313" key="2">
    <source>
        <dbReference type="EMBL" id="KKN83009.1"/>
    </source>
</evidence>
<sequence length="194" mass="21529">MKTRYLLFIMLGIILTNTLNASAWSITDQPGDQAWVHTDTSPHLVTYKTDAEGGFGVTFERTAIASANAKCEPGASSGVGPLITTHNWFGGNLDVDLKSQLNGLVSNLGMEPDYYDDPDLAFDREDGNGYFCMLFRIRFSYDVDRIWSNEIRVKVYAKEVPSGFFGSLPIPIYVPLITLGILVLLTKSKSRVTY</sequence>
<dbReference type="AlphaFoldDB" id="A0A0F9TUJ8"/>